<dbReference type="InterPro" id="IPR031569">
    <property type="entry name" value="ApeC"/>
</dbReference>
<gene>
    <name evidence="2" type="ORF">SPHA_70318</name>
</gene>
<evidence type="ECO:0000259" key="1">
    <source>
        <dbReference type="Pfam" id="PF16977"/>
    </source>
</evidence>
<keyword evidence="3" id="KW-1185">Reference proteome</keyword>
<protein>
    <recommendedName>
        <fullName evidence="1">Apextrin C-terminal domain-containing protein</fullName>
    </recommendedName>
</protein>
<evidence type="ECO:0000313" key="3">
    <source>
        <dbReference type="Proteomes" id="UP000597762"/>
    </source>
</evidence>
<accession>A0A812E9L5</accession>
<organism evidence="2 3">
    <name type="scientific">Acanthosepion pharaonis</name>
    <name type="common">Pharaoh cuttlefish</name>
    <name type="synonym">Sepia pharaonis</name>
    <dbReference type="NCBI Taxonomy" id="158019"/>
    <lineage>
        <taxon>Eukaryota</taxon>
        <taxon>Metazoa</taxon>
        <taxon>Spiralia</taxon>
        <taxon>Lophotrochozoa</taxon>
        <taxon>Mollusca</taxon>
        <taxon>Cephalopoda</taxon>
        <taxon>Coleoidea</taxon>
        <taxon>Decapodiformes</taxon>
        <taxon>Sepiida</taxon>
        <taxon>Sepiina</taxon>
        <taxon>Sepiidae</taxon>
        <taxon>Acanthosepion</taxon>
    </lineage>
</organism>
<feature type="domain" description="Apextrin C-terminal" evidence="1">
    <location>
        <begin position="8"/>
        <end position="153"/>
    </location>
</feature>
<sequence length="174" mass="19980">MAGKRCPGTDWLPVNRYHCIFGFVDSSKGPHLGSKPQVSSLRETICTKGKKRGRKWRRRRRRRRNWESGSYCILKNGNCPPGFESGFIQIKEYNSSIMTSTIRKTMAKHCADFSIRNDYCCRQDDSALKPITLPTASPFILLMSNLYESCQQTLFIIFLLEGMIYKPLSINLSL</sequence>
<dbReference type="EMBL" id="CAHIKZ030005144">
    <property type="protein sequence ID" value="CAE1320034.1"/>
    <property type="molecule type" value="Genomic_DNA"/>
</dbReference>
<dbReference type="OrthoDB" id="5954510at2759"/>
<dbReference type="PANTHER" id="PTHR19324:SF33">
    <property type="entry name" value="MUCIN-5AC"/>
    <property type="match status" value="1"/>
</dbReference>
<proteinExistence type="predicted"/>
<dbReference type="AlphaFoldDB" id="A0A812E9L5"/>
<dbReference type="Pfam" id="PF16977">
    <property type="entry name" value="ApeC"/>
    <property type="match status" value="1"/>
</dbReference>
<name>A0A812E9L5_ACAPH</name>
<evidence type="ECO:0000313" key="2">
    <source>
        <dbReference type="EMBL" id="CAE1320034.1"/>
    </source>
</evidence>
<dbReference type="PANTHER" id="PTHR19324">
    <property type="entry name" value="PERFORIN-LIKE PROTEIN 1"/>
    <property type="match status" value="1"/>
</dbReference>
<reference evidence="2" key="1">
    <citation type="submission" date="2021-01" db="EMBL/GenBank/DDBJ databases">
        <authorList>
            <person name="Li R."/>
            <person name="Bekaert M."/>
        </authorList>
    </citation>
    <scope>NUCLEOTIDE SEQUENCE</scope>
    <source>
        <strain evidence="2">Farmed</strain>
    </source>
</reference>
<comment type="caution">
    <text evidence="2">The sequence shown here is derived from an EMBL/GenBank/DDBJ whole genome shotgun (WGS) entry which is preliminary data.</text>
</comment>
<dbReference type="Proteomes" id="UP000597762">
    <property type="component" value="Unassembled WGS sequence"/>
</dbReference>